<dbReference type="EMBL" id="UGHR01000001">
    <property type="protein sequence ID" value="STQ91749.1"/>
    <property type="molecule type" value="Genomic_DNA"/>
</dbReference>
<dbReference type="Proteomes" id="UP000295794">
    <property type="component" value="Unassembled WGS sequence"/>
</dbReference>
<evidence type="ECO:0000313" key="1">
    <source>
        <dbReference type="EMBL" id="STQ91749.1"/>
    </source>
</evidence>
<dbReference type="OrthoDB" id="9876923at2"/>
<dbReference type="AlphaFoldDB" id="A0A377QAX1"/>
<evidence type="ECO:0000313" key="3">
    <source>
        <dbReference type="Proteomes" id="UP000255108"/>
    </source>
</evidence>
<evidence type="ECO:0000313" key="2">
    <source>
        <dbReference type="EMBL" id="TCU81233.1"/>
    </source>
</evidence>
<sequence>MTPELLNDRYRALNEAVQLATTRVGVRRFSEIIDRATSSVANCANPNLHSQQYLANHLFSLVEESKCGALVQQIAALAGYVAVPVSVGGLLHADGPQQLANKVLAQFMTETSRAGMTLAGVFEDWKVEHRELLELDAALDQLQTMINVIRSTAHREAV</sequence>
<dbReference type="RefSeq" id="WP_115227929.1">
    <property type="nucleotide sequence ID" value="NZ_CAWOLO010000025.1"/>
</dbReference>
<reference evidence="2 4" key="2">
    <citation type="submission" date="2019-03" db="EMBL/GenBank/DDBJ databases">
        <title>Genomic Encyclopedia of Type Strains, Phase IV (KMG-IV): sequencing the most valuable type-strain genomes for metagenomic binning, comparative biology and taxonomic classification.</title>
        <authorList>
            <person name="Goeker M."/>
        </authorList>
    </citation>
    <scope>NUCLEOTIDE SEQUENCE [LARGE SCALE GENOMIC DNA]</scope>
    <source>
        <strain evidence="2 4">DSM 3764</strain>
    </source>
</reference>
<gene>
    <name evidence="2" type="ORF">EV682_12536</name>
    <name evidence="1" type="ORF">NCTC11159_02826</name>
</gene>
<dbReference type="EMBL" id="SMBT01000025">
    <property type="protein sequence ID" value="TCU81233.1"/>
    <property type="molecule type" value="Genomic_DNA"/>
</dbReference>
<reference evidence="1 3" key="1">
    <citation type="submission" date="2018-06" db="EMBL/GenBank/DDBJ databases">
        <authorList>
            <consortium name="Pathogen Informatics"/>
            <person name="Doyle S."/>
        </authorList>
    </citation>
    <scope>NUCLEOTIDE SEQUENCE [LARGE SCALE GENOMIC DNA]</scope>
    <source>
        <strain evidence="1 3">NCTC11159</strain>
    </source>
</reference>
<proteinExistence type="predicted"/>
<organism evidence="1 3">
    <name type="scientific">Iodobacter fluviatilis</name>
    <dbReference type="NCBI Taxonomy" id="537"/>
    <lineage>
        <taxon>Bacteria</taxon>
        <taxon>Pseudomonadati</taxon>
        <taxon>Pseudomonadota</taxon>
        <taxon>Betaproteobacteria</taxon>
        <taxon>Neisseriales</taxon>
        <taxon>Chitinibacteraceae</taxon>
        <taxon>Iodobacter</taxon>
    </lineage>
</organism>
<keyword evidence="4" id="KW-1185">Reference proteome</keyword>
<evidence type="ECO:0000313" key="4">
    <source>
        <dbReference type="Proteomes" id="UP000295794"/>
    </source>
</evidence>
<dbReference type="Proteomes" id="UP000255108">
    <property type="component" value="Unassembled WGS sequence"/>
</dbReference>
<protein>
    <submittedName>
        <fullName evidence="1">Uncharacterized protein</fullName>
    </submittedName>
</protein>
<name>A0A377QAX1_9NEIS</name>
<accession>A0A377QAX1</accession>